<accession>F4PJF3</accession>
<dbReference type="Gene3D" id="3.30.160.60">
    <property type="entry name" value="Classic Zinc Finger"/>
    <property type="match status" value="1"/>
</dbReference>
<gene>
    <name evidence="3" type="ORF">DFA_06589</name>
</gene>
<dbReference type="KEGG" id="dfa:DFA_06589"/>
<dbReference type="OrthoDB" id="1925236at2759"/>
<dbReference type="PROSITE" id="PS00028">
    <property type="entry name" value="ZINC_FINGER_C2H2_1"/>
    <property type="match status" value="1"/>
</dbReference>
<feature type="region of interest" description="Disordered" evidence="1">
    <location>
        <begin position="164"/>
        <end position="183"/>
    </location>
</feature>
<dbReference type="RefSeq" id="XP_004362290.1">
    <property type="nucleotide sequence ID" value="XM_004362233.1"/>
</dbReference>
<feature type="domain" description="C2H2-type" evidence="2">
    <location>
        <begin position="106"/>
        <end position="128"/>
    </location>
</feature>
<dbReference type="Proteomes" id="UP000007797">
    <property type="component" value="Unassembled WGS sequence"/>
</dbReference>
<dbReference type="InterPro" id="IPR013087">
    <property type="entry name" value="Znf_C2H2_type"/>
</dbReference>
<evidence type="ECO:0000256" key="1">
    <source>
        <dbReference type="SAM" id="MobiDB-lite"/>
    </source>
</evidence>
<name>F4PJF3_CACFS</name>
<evidence type="ECO:0000259" key="2">
    <source>
        <dbReference type="PROSITE" id="PS00028"/>
    </source>
</evidence>
<dbReference type="GeneID" id="14875931"/>
<keyword evidence="4" id="KW-1185">Reference proteome</keyword>
<organism evidence="3 4">
    <name type="scientific">Cavenderia fasciculata</name>
    <name type="common">Slime mold</name>
    <name type="synonym">Dictyostelium fasciculatum</name>
    <dbReference type="NCBI Taxonomy" id="261658"/>
    <lineage>
        <taxon>Eukaryota</taxon>
        <taxon>Amoebozoa</taxon>
        <taxon>Evosea</taxon>
        <taxon>Eumycetozoa</taxon>
        <taxon>Dictyostelia</taxon>
        <taxon>Acytosteliales</taxon>
        <taxon>Cavenderiaceae</taxon>
        <taxon>Cavenderia</taxon>
    </lineage>
</organism>
<evidence type="ECO:0000313" key="3">
    <source>
        <dbReference type="EMBL" id="EGG24439.1"/>
    </source>
</evidence>
<dbReference type="EMBL" id="GL883007">
    <property type="protein sequence ID" value="EGG24439.1"/>
    <property type="molecule type" value="Genomic_DNA"/>
</dbReference>
<feature type="compositionally biased region" description="Low complexity" evidence="1">
    <location>
        <begin position="1"/>
        <end position="19"/>
    </location>
</feature>
<feature type="region of interest" description="Disordered" evidence="1">
    <location>
        <begin position="1"/>
        <end position="52"/>
    </location>
</feature>
<dbReference type="SMART" id="SM00355">
    <property type="entry name" value="ZnF_C2H2"/>
    <property type="match status" value="2"/>
</dbReference>
<proteinExistence type="predicted"/>
<dbReference type="InterPro" id="IPR036236">
    <property type="entry name" value="Znf_C2H2_sf"/>
</dbReference>
<evidence type="ECO:0000313" key="4">
    <source>
        <dbReference type="Proteomes" id="UP000007797"/>
    </source>
</evidence>
<dbReference type="SUPFAM" id="SSF57667">
    <property type="entry name" value="beta-beta-alpha zinc fingers"/>
    <property type="match status" value="1"/>
</dbReference>
<dbReference type="AlphaFoldDB" id="F4PJF3"/>
<reference evidence="4" key="1">
    <citation type="journal article" date="2011" name="Genome Res.">
        <title>Phylogeny-wide analysis of social amoeba genomes highlights ancient origins for complex intercellular communication.</title>
        <authorList>
            <person name="Heidel A.J."/>
            <person name="Lawal H.M."/>
            <person name="Felder M."/>
            <person name="Schilde C."/>
            <person name="Helps N.R."/>
            <person name="Tunggal B."/>
            <person name="Rivero F."/>
            <person name="John U."/>
            <person name="Schleicher M."/>
            <person name="Eichinger L."/>
            <person name="Platzer M."/>
            <person name="Noegel A.A."/>
            <person name="Schaap P."/>
            <person name="Gloeckner G."/>
        </authorList>
    </citation>
    <scope>NUCLEOTIDE SEQUENCE [LARGE SCALE GENOMIC DNA]</scope>
    <source>
        <strain evidence="4">SH3</strain>
    </source>
</reference>
<dbReference type="Pfam" id="PF12874">
    <property type="entry name" value="zf-met"/>
    <property type="match status" value="2"/>
</dbReference>
<feature type="compositionally biased region" description="Basic and acidic residues" evidence="1">
    <location>
        <begin position="34"/>
        <end position="44"/>
    </location>
</feature>
<protein>
    <recommendedName>
        <fullName evidence="2">C2H2-type domain-containing protein</fullName>
    </recommendedName>
</protein>
<feature type="compositionally biased region" description="Acidic residues" evidence="1">
    <location>
        <begin position="167"/>
        <end position="176"/>
    </location>
</feature>
<sequence length="183" mass="21472">MDIVNNVESNNNNNNNNVDNDNDKHGLSKSLSSLEKHQQQEEQSRLNTTTTKKQIKQQQKDLCSKLICKHCPWISFTSITSYKNHLQSKKHSRRQSKNNVANTWSCKPCHFNFPNEDEYIKHTNGKRHSIKIKKKTKIIKQQQYPKQSITEPYYECNLKELTQSEFKEEEEDDGEDLYPSLVG</sequence>